<feature type="domain" description="DUF559" evidence="7">
    <location>
        <begin position="91"/>
        <end position="133"/>
    </location>
</feature>
<evidence type="ECO:0000313" key="9">
    <source>
        <dbReference type="Proteomes" id="UP000179136"/>
    </source>
</evidence>
<proteinExistence type="inferred from homology"/>
<evidence type="ECO:0000256" key="6">
    <source>
        <dbReference type="ARBA" id="ARBA00029466"/>
    </source>
</evidence>
<dbReference type="GO" id="GO:0016787">
    <property type="term" value="F:hydrolase activity"/>
    <property type="evidence" value="ECO:0007669"/>
    <property type="project" value="UniProtKB-KW"/>
</dbReference>
<keyword evidence="3" id="KW-0227">DNA damage</keyword>
<dbReference type="STRING" id="1798561.A3B87_01600"/>
<dbReference type="GO" id="GO:0006298">
    <property type="term" value="P:mismatch repair"/>
    <property type="evidence" value="ECO:0007669"/>
    <property type="project" value="InterPro"/>
</dbReference>
<evidence type="ECO:0000256" key="2">
    <source>
        <dbReference type="ARBA" id="ARBA00022759"/>
    </source>
</evidence>
<comment type="similarity">
    <text evidence="6">Belongs to the Vsr family.</text>
</comment>
<reference evidence="8 9" key="1">
    <citation type="journal article" date="2016" name="Nat. Commun.">
        <title>Thousands of microbial genomes shed light on interconnected biogeochemical processes in an aquifer system.</title>
        <authorList>
            <person name="Anantharaman K."/>
            <person name="Brown C.T."/>
            <person name="Hug L.A."/>
            <person name="Sharon I."/>
            <person name="Castelle C.J."/>
            <person name="Probst A.J."/>
            <person name="Thomas B.C."/>
            <person name="Singh A."/>
            <person name="Wilkins M.J."/>
            <person name="Karaoz U."/>
            <person name="Brodie E.L."/>
            <person name="Williams K.H."/>
            <person name="Hubbard S.S."/>
            <person name="Banfield J.F."/>
        </authorList>
    </citation>
    <scope>NUCLEOTIDE SEQUENCE [LARGE SCALE GENOMIC DNA]</scope>
</reference>
<keyword evidence="2" id="KW-0255">Endonuclease</keyword>
<dbReference type="Gene3D" id="3.40.960.10">
    <property type="entry name" value="VSR Endonuclease"/>
    <property type="match status" value="1"/>
</dbReference>
<gene>
    <name evidence="8" type="ORF">A3B87_01600</name>
</gene>
<evidence type="ECO:0000313" key="8">
    <source>
        <dbReference type="EMBL" id="OGG86792.1"/>
    </source>
</evidence>
<dbReference type="AlphaFoldDB" id="A0A1F6FLR3"/>
<sequence length="139" mass="16970">MDKFSKRKRSERMSRIRSSNTQFEKNFVAELKKKTRKKFRTNAGDLKGKPDIVFQKERVCIFLDSDFWHGWQYPRWGKILKDDFWKNKIENTRNRDRKITAYLKRTGWIVLRIWGHKINEQLDATLNNVIDNLRKNEHQ</sequence>
<dbReference type="Proteomes" id="UP000179136">
    <property type="component" value="Unassembled WGS sequence"/>
</dbReference>
<dbReference type="EMBL" id="MFMW01000026">
    <property type="protein sequence ID" value="OGG86792.1"/>
    <property type="molecule type" value="Genomic_DNA"/>
</dbReference>
<keyword evidence="4" id="KW-0378">Hydrolase</keyword>
<evidence type="ECO:0000256" key="1">
    <source>
        <dbReference type="ARBA" id="ARBA00022722"/>
    </source>
</evidence>
<dbReference type="Pfam" id="PF04480">
    <property type="entry name" value="DUF559"/>
    <property type="match status" value="1"/>
</dbReference>
<keyword evidence="5" id="KW-0234">DNA repair</keyword>
<comment type="caution">
    <text evidence="8">The sequence shown here is derived from an EMBL/GenBank/DDBJ whole genome shotgun (WGS) entry which is preliminary data.</text>
</comment>
<evidence type="ECO:0000256" key="5">
    <source>
        <dbReference type="ARBA" id="ARBA00023204"/>
    </source>
</evidence>
<accession>A0A1F6FLR3</accession>
<organism evidence="8 9">
    <name type="scientific">Candidatus Kuenenbacteria bacterium RIFCSPHIGHO2_02_FULL_39_13</name>
    <dbReference type="NCBI Taxonomy" id="1798561"/>
    <lineage>
        <taxon>Bacteria</taxon>
        <taxon>Candidatus Kueneniibacteriota</taxon>
    </lineage>
</organism>
<dbReference type="InterPro" id="IPR004603">
    <property type="entry name" value="DNA_mismatch_endonuc_vsr"/>
</dbReference>
<dbReference type="Pfam" id="PF03852">
    <property type="entry name" value="Vsr"/>
    <property type="match status" value="1"/>
</dbReference>
<protein>
    <recommendedName>
        <fullName evidence="7">DUF559 domain-containing protein</fullName>
    </recommendedName>
</protein>
<name>A0A1F6FLR3_9BACT</name>
<evidence type="ECO:0000259" key="7">
    <source>
        <dbReference type="Pfam" id="PF04480"/>
    </source>
</evidence>
<dbReference type="InterPro" id="IPR007569">
    <property type="entry name" value="DUF559"/>
</dbReference>
<dbReference type="NCBIfam" id="TIGR00632">
    <property type="entry name" value="vsr"/>
    <property type="match status" value="1"/>
</dbReference>
<dbReference type="GO" id="GO:0004519">
    <property type="term" value="F:endonuclease activity"/>
    <property type="evidence" value="ECO:0007669"/>
    <property type="project" value="UniProtKB-KW"/>
</dbReference>
<evidence type="ECO:0000256" key="3">
    <source>
        <dbReference type="ARBA" id="ARBA00022763"/>
    </source>
</evidence>
<evidence type="ECO:0000256" key="4">
    <source>
        <dbReference type="ARBA" id="ARBA00022801"/>
    </source>
</evidence>
<keyword evidence="1" id="KW-0540">Nuclease</keyword>
<dbReference type="SUPFAM" id="SSF52980">
    <property type="entry name" value="Restriction endonuclease-like"/>
    <property type="match status" value="1"/>
</dbReference>
<dbReference type="InterPro" id="IPR011335">
    <property type="entry name" value="Restrct_endonuc-II-like"/>
</dbReference>